<organism evidence="1 2">
    <name type="scientific">Segatella copri</name>
    <dbReference type="NCBI Taxonomy" id="165179"/>
    <lineage>
        <taxon>Bacteria</taxon>
        <taxon>Pseudomonadati</taxon>
        <taxon>Bacteroidota</taxon>
        <taxon>Bacteroidia</taxon>
        <taxon>Bacteroidales</taxon>
        <taxon>Prevotellaceae</taxon>
        <taxon>Segatella</taxon>
    </lineage>
</organism>
<protein>
    <submittedName>
        <fullName evidence="1">Uncharacterized protein</fullName>
    </submittedName>
</protein>
<name>A0A6G1VMJ3_9BACT</name>
<sequence>MKLQDSSIVYENEDCKVMYNLWSENGLVKFAIFNKTNSDIFVNMTQSIFSLNELANEYYKSRTWYKNISSCQTTITANTMGSGLWGNSMYLCNVEGVGVSSGISMKENEIECVPSKKNKLFGIYSVSPSLMNTHDYDKDYPTKTILLGSYTRNNSPYIFTNRIVYGFSKDEAVKKHIENEFWVSNITNYPEKEAVEYEKVEKPGYSVPSYAKIKRFKIGMPNKFYVVNKYERKTLLE</sequence>
<proteinExistence type="predicted"/>
<evidence type="ECO:0000313" key="1">
    <source>
        <dbReference type="EMBL" id="MQP13963.1"/>
    </source>
</evidence>
<dbReference type="RefSeq" id="WP_153089604.1">
    <property type="nucleotide sequence ID" value="NZ_VZAH01000063.1"/>
</dbReference>
<reference evidence="1 2" key="1">
    <citation type="submission" date="2019-09" db="EMBL/GenBank/DDBJ databases">
        <title>Distinct polysaccharide growth profiles of human intestinal Prevotella copri isolates.</title>
        <authorList>
            <person name="Fehlner-Peach H."/>
            <person name="Magnabosco C."/>
            <person name="Raghavan V."/>
            <person name="Scher J.U."/>
            <person name="Tett A."/>
            <person name="Cox L.M."/>
            <person name="Gottsegen C."/>
            <person name="Watters A."/>
            <person name="Wiltshire- Gordon J.D."/>
            <person name="Segata N."/>
            <person name="Bonneau R."/>
            <person name="Littman D.R."/>
        </authorList>
    </citation>
    <scope>NUCLEOTIDE SEQUENCE [LARGE SCALE GENOMIC DNA]</scope>
    <source>
        <strain evidence="2">iAA917</strain>
    </source>
</reference>
<evidence type="ECO:0000313" key="2">
    <source>
        <dbReference type="Proteomes" id="UP000477980"/>
    </source>
</evidence>
<comment type="caution">
    <text evidence="1">The sequence shown here is derived from an EMBL/GenBank/DDBJ whole genome shotgun (WGS) entry which is preliminary data.</text>
</comment>
<dbReference type="AlphaFoldDB" id="A0A6G1VMJ3"/>
<dbReference type="EMBL" id="VZAH01000063">
    <property type="protein sequence ID" value="MQP13963.1"/>
    <property type="molecule type" value="Genomic_DNA"/>
</dbReference>
<dbReference type="OrthoDB" id="1093087at2"/>
<gene>
    <name evidence="1" type="ORF">F7D25_05975</name>
</gene>
<accession>A0A6G1VMJ3</accession>
<dbReference type="Proteomes" id="UP000477980">
    <property type="component" value="Unassembled WGS sequence"/>
</dbReference>